<feature type="transmembrane region" description="Helical" evidence="1">
    <location>
        <begin position="21"/>
        <end position="43"/>
    </location>
</feature>
<reference evidence="3" key="3">
    <citation type="submission" date="2025-09" db="UniProtKB">
        <authorList>
            <consortium name="Ensembl"/>
        </authorList>
    </citation>
    <scope>IDENTIFICATION</scope>
</reference>
<dbReference type="InterPro" id="IPR015386">
    <property type="entry name" value="MHC_II-assoc_invar/CLIP_MHC-bd"/>
</dbReference>
<dbReference type="GO" id="GO:0006955">
    <property type="term" value="P:immune response"/>
    <property type="evidence" value="ECO:0007669"/>
    <property type="project" value="InterPro"/>
</dbReference>
<reference evidence="4" key="1">
    <citation type="submission" date="2018-06" db="EMBL/GenBank/DDBJ databases">
        <title>Genome assembly of Danube salmon.</title>
        <authorList>
            <person name="Macqueen D.J."/>
            <person name="Gundappa M.K."/>
        </authorList>
    </citation>
    <scope>NUCLEOTIDE SEQUENCE [LARGE SCALE GENOMIC DNA]</scope>
</reference>
<dbReference type="GO" id="GO:0042289">
    <property type="term" value="F:MHC class II protein binding"/>
    <property type="evidence" value="ECO:0007669"/>
    <property type="project" value="InterPro"/>
</dbReference>
<reference evidence="3" key="2">
    <citation type="submission" date="2025-08" db="UniProtKB">
        <authorList>
            <consortium name="Ensembl"/>
        </authorList>
    </citation>
    <scope>IDENTIFICATION</scope>
</reference>
<evidence type="ECO:0000256" key="1">
    <source>
        <dbReference type="SAM" id="Phobius"/>
    </source>
</evidence>
<dbReference type="Pfam" id="PF09307">
    <property type="entry name" value="MHC2-interact"/>
    <property type="match status" value="1"/>
</dbReference>
<protein>
    <recommendedName>
        <fullName evidence="2">MHC class II-associated invariant chain/CLIP MHC II-interacting domain-containing protein</fullName>
    </recommendedName>
</protein>
<dbReference type="GO" id="GO:0016020">
    <property type="term" value="C:membrane"/>
    <property type="evidence" value="ECO:0007669"/>
    <property type="project" value="InterPro"/>
</dbReference>
<feature type="domain" description="MHC class II-associated invariant chain/CLIP MHC II-interacting" evidence="2">
    <location>
        <begin position="3"/>
        <end position="64"/>
    </location>
</feature>
<dbReference type="Ensembl" id="ENSHHUT00000025676.1">
    <property type="protein sequence ID" value="ENSHHUP00000024738.1"/>
    <property type="gene ID" value="ENSHHUG00000015544.1"/>
</dbReference>
<organism evidence="3 4">
    <name type="scientific">Hucho hucho</name>
    <name type="common">huchen</name>
    <dbReference type="NCBI Taxonomy" id="62062"/>
    <lineage>
        <taxon>Eukaryota</taxon>
        <taxon>Metazoa</taxon>
        <taxon>Chordata</taxon>
        <taxon>Craniata</taxon>
        <taxon>Vertebrata</taxon>
        <taxon>Euteleostomi</taxon>
        <taxon>Actinopterygii</taxon>
        <taxon>Neopterygii</taxon>
        <taxon>Teleostei</taxon>
        <taxon>Protacanthopterygii</taxon>
        <taxon>Salmoniformes</taxon>
        <taxon>Salmonidae</taxon>
        <taxon>Salmoninae</taxon>
        <taxon>Hucho</taxon>
    </lineage>
</organism>
<evidence type="ECO:0000313" key="4">
    <source>
        <dbReference type="Proteomes" id="UP000314982"/>
    </source>
</evidence>
<name>A0A4W5LFR3_9TELE</name>
<keyword evidence="4" id="KW-1185">Reference proteome</keyword>
<dbReference type="Proteomes" id="UP000314982">
    <property type="component" value="Unassembled WGS sequence"/>
</dbReference>
<dbReference type="GO" id="GO:0006886">
    <property type="term" value="P:intracellular protein transport"/>
    <property type="evidence" value="ECO:0007669"/>
    <property type="project" value="InterPro"/>
</dbReference>
<evidence type="ECO:0000259" key="2">
    <source>
        <dbReference type="Pfam" id="PF09307"/>
    </source>
</evidence>
<dbReference type="STRING" id="62062.ENSHHUP00000024738"/>
<dbReference type="AlphaFoldDB" id="A0A4W5LFR3"/>
<accession>A0A4W5LFR3</accession>
<keyword evidence="1" id="KW-0812">Transmembrane</keyword>
<keyword evidence="1" id="KW-0472">Membrane</keyword>
<dbReference type="GO" id="GO:0019882">
    <property type="term" value="P:antigen processing and presentation"/>
    <property type="evidence" value="ECO:0007669"/>
    <property type="project" value="InterPro"/>
</dbReference>
<sequence length="123" mass="13530">PHTAINVETTAGGSNKRAFEIASFTLLACLLISGQALTAYFVLGQRNDIKAQEEQSNSLKKDLSLGLTGETVGLSLWGLVSANRYHSYNLYLDPVEQEISEQKKGYLSSVYRCAHEHHACADR</sequence>
<evidence type="ECO:0000313" key="3">
    <source>
        <dbReference type="Ensembl" id="ENSHHUP00000024738.1"/>
    </source>
</evidence>
<keyword evidence="1" id="KW-1133">Transmembrane helix</keyword>
<proteinExistence type="predicted"/>